<organism evidence="5">
    <name type="scientific">freshwater metagenome</name>
    <dbReference type="NCBI Taxonomy" id="449393"/>
    <lineage>
        <taxon>unclassified sequences</taxon>
        <taxon>metagenomes</taxon>
        <taxon>ecological metagenomes</taxon>
    </lineage>
</organism>
<accession>A0A6J7D430</accession>
<evidence type="ECO:0000313" key="4">
    <source>
        <dbReference type="EMBL" id="CAB4796707.1"/>
    </source>
</evidence>
<dbReference type="EMBL" id="CAFBLJ010000028">
    <property type="protein sequence ID" value="CAB4865577.1"/>
    <property type="molecule type" value="Genomic_DNA"/>
</dbReference>
<evidence type="ECO:0000313" key="3">
    <source>
        <dbReference type="EMBL" id="CAB4716187.1"/>
    </source>
</evidence>
<evidence type="ECO:0000259" key="2">
    <source>
        <dbReference type="Pfam" id="PF09851"/>
    </source>
</evidence>
<protein>
    <submittedName>
        <fullName evidence="5">Unannotated protein</fullName>
    </submittedName>
</protein>
<dbReference type="AlphaFoldDB" id="A0A6J7D430"/>
<dbReference type="EMBL" id="CAEZYH010000021">
    <property type="protein sequence ID" value="CAB4716187.1"/>
    <property type="molecule type" value="Genomic_DNA"/>
</dbReference>
<feature type="compositionally biased region" description="Basic and acidic residues" evidence="1">
    <location>
        <begin position="11"/>
        <end position="23"/>
    </location>
</feature>
<dbReference type="EMBL" id="CAFBMF010000035">
    <property type="protein sequence ID" value="CAB4896969.1"/>
    <property type="molecule type" value="Genomic_DNA"/>
</dbReference>
<dbReference type="InterPro" id="IPR018649">
    <property type="entry name" value="SHOCT"/>
</dbReference>
<feature type="domain" description="SHOCT" evidence="2">
    <location>
        <begin position="146"/>
        <end position="173"/>
    </location>
</feature>
<evidence type="ECO:0000256" key="1">
    <source>
        <dbReference type="SAM" id="MobiDB-lite"/>
    </source>
</evidence>
<reference evidence="5" key="1">
    <citation type="submission" date="2020-05" db="EMBL/GenBank/DDBJ databases">
        <authorList>
            <person name="Chiriac C."/>
            <person name="Salcher M."/>
            <person name="Ghai R."/>
            <person name="Kavagutti S V."/>
        </authorList>
    </citation>
    <scope>NUCLEOTIDE SEQUENCE</scope>
</reference>
<evidence type="ECO:0000313" key="5">
    <source>
        <dbReference type="EMBL" id="CAB4865577.1"/>
    </source>
</evidence>
<name>A0A6J7D430_9ZZZZ</name>
<dbReference type="EMBL" id="CAFAAL010000021">
    <property type="protein sequence ID" value="CAB4796707.1"/>
    <property type="molecule type" value="Genomic_DNA"/>
</dbReference>
<feature type="region of interest" description="Disordered" evidence="1">
    <location>
        <begin position="1"/>
        <end position="23"/>
    </location>
</feature>
<dbReference type="Pfam" id="PF09851">
    <property type="entry name" value="SHOCT"/>
    <property type="match status" value="1"/>
</dbReference>
<evidence type="ECO:0000313" key="6">
    <source>
        <dbReference type="EMBL" id="CAB4896969.1"/>
    </source>
</evidence>
<sequence>MGLFNKNPEASNDRREEWSRKKHDKAREKLLKKGVDLDGCLLLDDSIDDGSYEYLLIFQDRVEYISMTVIGRLGKGVEIIPISQISSVSTKKKLGVFEIVQITSSGRVIEFKSDPYNAPKLKSKILELKNATTTETSDSHLPDPSEQLVKLSDLHKAGIITDEEFSAKKAELLKRI</sequence>
<proteinExistence type="predicted"/>
<gene>
    <name evidence="3" type="ORF">UFOPK2658_00706</name>
    <name evidence="4" type="ORF">UFOPK3004_00406</name>
    <name evidence="5" type="ORF">UFOPK3304_00708</name>
    <name evidence="6" type="ORF">UFOPK3494_00731</name>
</gene>